<dbReference type="SUPFAM" id="SSF103473">
    <property type="entry name" value="MFS general substrate transporter"/>
    <property type="match status" value="1"/>
</dbReference>
<evidence type="ECO:0000256" key="4">
    <source>
        <dbReference type="ARBA" id="ARBA00023136"/>
    </source>
</evidence>
<accession>A0A939T333</accession>
<dbReference type="PANTHER" id="PTHR23542:SF1">
    <property type="entry name" value="MAJOR FACILITATOR SUPERFAMILY (MFS) PROFILE DOMAIN-CONTAINING PROTEIN"/>
    <property type="match status" value="1"/>
</dbReference>
<evidence type="ECO:0000256" key="1">
    <source>
        <dbReference type="ARBA" id="ARBA00004651"/>
    </source>
</evidence>
<name>A0A939T333_9ACTN</name>
<feature type="transmembrane region" description="Helical" evidence="5">
    <location>
        <begin position="211"/>
        <end position="234"/>
    </location>
</feature>
<feature type="transmembrane region" description="Helical" evidence="5">
    <location>
        <begin position="142"/>
        <end position="165"/>
    </location>
</feature>
<keyword evidence="2 5" id="KW-0812">Transmembrane</keyword>
<dbReference type="AlphaFoldDB" id="A0A939T333"/>
<evidence type="ECO:0000256" key="5">
    <source>
        <dbReference type="SAM" id="Phobius"/>
    </source>
</evidence>
<dbReference type="InterPro" id="IPR036259">
    <property type="entry name" value="MFS_trans_sf"/>
</dbReference>
<proteinExistence type="predicted"/>
<feature type="transmembrane region" description="Helical" evidence="5">
    <location>
        <begin position="339"/>
        <end position="360"/>
    </location>
</feature>
<evidence type="ECO:0000313" key="8">
    <source>
        <dbReference type="Proteomes" id="UP000669179"/>
    </source>
</evidence>
<feature type="domain" description="Major facilitator superfamily (MFS) profile" evidence="6">
    <location>
        <begin position="212"/>
        <end position="395"/>
    </location>
</feature>
<dbReference type="PANTHER" id="PTHR23542">
    <property type="match status" value="1"/>
</dbReference>
<dbReference type="PROSITE" id="PS50850">
    <property type="entry name" value="MFS"/>
    <property type="match status" value="1"/>
</dbReference>
<keyword evidence="3 5" id="KW-1133">Transmembrane helix</keyword>
<feature type="transmembrane region" description="Helical" evidence="5">
    <location>
        <begin position="366"/>
        <end position="385"/>
    </location>
</feature>
<feature type="transmembrane region" description="Helical" evidence="5">
    <location>
        <begin position="46"/>
        <end position="67"/>
    </location>
</feature>
<evidence type="ECO:0000256" key="3">
    <source>
        <dbReference type="ARBA" id="ARBA00022989"/>
    </source>
</evidence>
<evidence type="ECO:0000313" key="7">
    <source>
        <dbReference type="EMBL" id="MBO2446094.1"/>
    </source>
</evidence>
<evidence type="ECO:0000259" key="6">
    <source>
        <dbReference type="PROSITE" id="PS50850"/>
    </source>
</evidence>
<protein>
    <submittedName>
        <fullName evidence="7">MFS transporter</fullName>
    </submittedName>
</protein>
<feature type="transmembrane region" description="Helical" evidence="5">
    <location>
        <begin position="171"/>
        <end position="190"/>
    </location>
</feature>
<sequence length="395" mass="39952">MTSATYRSVLAVREARLPFFGSCVARLSFAVLPLALILLVREATGSFGVAGFTSGALASTVTLFAPARARLIDRRGARYGLSVLTVLYLLGLSGLIGLAEAGAGAVALIVAAGVAGVFAPPLGTVMRVLWARILDGRPLNTAYALDSVTEEVVFTVGPLLAGGLIAVAEPLAAMVLVMGLIGLGTVCFVVSVEPGAANDVEEADGRPLAVVGIRTIVLAFAGVGLVVGVLQVTLPFIADRAGSPGAGGVLLAMLSAGSAIGGIWYGRVQWRSAAVKRFVVLVIAFTLTLLPLGLIDGPVRAGVVVFVVGLNLAPLFTTAYFLVNDLVAASGTAPTEANTWVATANNGGFAAGSAVAGVLLDSRGPTLTVMAAVAIAAVIAVVTVLRRRTLVLTPG</sequence>
<dbReference type="Proteomes" id="UP000669179">
    <property type="component" value="Unassembled WGS sequence"/>
</dbReference>
<keyword evidence="8" id="KW-1185">Reference proteome</keyword>
<feature type="transmembrane region" description="Helical" evidence="5">
    <location>
        <begin position="301"/>
        <end position="327"/>
    </location>
</feature>
<feature type="transmembrane region" description="Helical" evidence="5">
    <location>
        <begin position="246"/>
        <end position="266"/>
    </location>
</feature>
<feature type="transmembrane region" description="Helical" evidence="5">
    <location>
        <begin position="79"/>
        <end position="99"/>
    </location>
</feature>
<dbReference type="Pfam" id="PF07690">
    <property type="entry name" value="MFS_1"/>
    <property type="match status" value="1"/>
</dbReference>
<evidence type="ECO:0000256" key="2">
    <source>
        <dbReference type="ARBA" id="ARBA00022692"/>
    </source>
</evidence>
<comment type="subcellular location">
    <subcellularLocation>
        <location evidence="1">Cell membrane</location>
        <topology evidence="1">Multi-pass membrane protein</topology>
    </subcellularLocation>
</comment>
<dbReference type="Gene3D" id="1.20.1250.20">
    <property type="entry name" value="MFS general substrate transporter like domains"/>
    <property type="match status" value="2"/>
</dbReference>
<organism evidence="7 8">
    <name type="scientific">Actinomadura barringtoniae</name>
    <dbReference type="NCBI Taxonomy" id="1427535"/>
    <lineage>
        <taxon>Bacteria</taxon>
        <taxon>Bacillati</taxon>
        <taxon>Actinomycetota</taxon>
        <taxon>Actinomycetes</taxon>
        <taxon>Streptosporangiales</taxon>
        <taxon>Thermomonosporaceae</taxon>
        <taxon>Actinomadura</taxon>
    </lineage>
</organism>
<gene>
    <name evidence="7" type="ORF">J4573_03265</name>
</gene>
<keyword evidence="4 5" id="KW-0472">Membrane</keyword>
<feature type="transmembrane region" description="Helical" evidence="5">
    <location>
        <begin position="278"/>
        <end position="295"/>
    </location>
</feature>
<feature type="transmembrane region" description="Helical" evidence="5">
    <location>
        <begin position="17"/>
        <end position="40"/>
    </location>
</feature>
<reference evidence="7" key="1">
    <citation type="submission" date="2021-03" db="EMBL/GenBank/DDBJ databases">
        <authorList>
            <person name="Kanchanasin P."/>
            <person name="Saeng-In P."/>
            <person name="Phongsopitanun W."/>
            <person name="Yuki M."/>
            <person name="Kudo T."/>
            <person name="Ohkuma M."/>
            <person name="Tanasupawat S."/>
        </authorList>
    </citation>
    <scope>NUCLEOTIDE SEQUENCE</scope>
    <source>
        <strain evidence="7">GKU 128</strain>
    </source>
</reference>
<dbReference type="EMBL" id="JAGEOJ010000001">
    <property type="protein sequence ID" value="MBO2446094.1"/>
    <property type="molecule type" value="Genomic_DNA"/>
</dbReference>
<dbReference type="GO" id="GO:0005886">
    <property type="term" value="C:plasma membrane"/>
    <property type="evidence" value="ECO:0007669"/>
    <property type="project" value="UniProtKB-SubCell"/>
</dbReference>
<feature type="transmembrane region" description="Helical" evidence="5">
    <location>
        <begin position="105"/>
        <end position="130"/>
    </location>
</feature>
<dbReference type="InterPro" id="IPR011701">
    <property type="entry name" value="MFS"/>
</dbReference>
<dbReference type="RefSeq" id="WP_208253662.1">
    <property type="nucleotide sequence ID" value="NZ_JAGEOJ010000001.1"/>
</dbReference>
<dbReference type="InterPro" id="IPR020846">
    <property type="entry name" value="MFS_dom"/>
</dbReference>
<dbReference type="GO" id="GO:0022857">
    <property type="term" value="F:transmembrane transporter activity"/>
    <property type="evidence" value="ECO:0007669"/>
    <property type="project" value="InterPro"/>
</dbReference>
<comment type="caution">
    <text evidence="7">The sequence shown here is derived from an EMBL/GenBank/DDBJ whole genome shotgun (WGS) entry which is preliminary data.</text>
</comment>